<sequence>MTKKRTRKQKEHAQITRVNSQLGYKFNESYNFEAKNEMANLSARKEDLGSVKKELYKSLGIAILILISLMVLYWFS</sequence>
<accession>A0A0G0A108</accession>
<keyword evidence="1" id="KW-1133">Transmembrane helix</keyword>
<keyword evidence="1" id="KW-0812">Transmembrane</keyword>
<proteinExistence type="predicted"/>
<evidence type="ECO:0000313" key="2">
    <source>
        <dbReference type="EMBL" id="KKP44876.1"/>
    </source>
</evidence>
<dbReference type="EMBL" id="LBOW01000005">
    <property type="protein sequence ID" value="KKP44876.1"/>
    <property type="molecule type" value="Genomic_DNA"/>
</dbReference>
<dbReference type="STRING" id="1618566.UR35_C0005G0006"/>
<comment type="caution">
    <text evidence="2">The sequence shown here is derived from an EMBL/GenBank/DDBJ whole genome shotgun (WGS) entry which is preliminary data.</text>
</comment>
<name>A0A0G0A108_9BACT</name>
<protein>
    <submittedName>
        <fullName evidence="2">Uncharacterized protein</fullName>
    </submittedName>
</protein>
<keyword evidence="1" id="KW-0472">Membrane</keyword>
<dbReference type="Proteomes" id="UP000034778">
    <property type="component" value="Unassembled WGS sequence"/>
</dbReference>
<reference evidence="2 3" key="1">
    <citation type="journal article" date="2015" name="Nature">
        <title>rRNA introns, odd ribosomes, and small enigmatic genomes across a large radiation of phyla.</title>
        <authorList>
            <person name="Brown C.T."/>
            <person name="Hug L.A."/>
            <person name="Thomas B.C."/>
            <person name="Sharon I."/>
            <person name="Castelle C.J."/>
            <person name="Singh A."/>
            <person name="Wilkins M.J."/>
            <person name="Williams K.H."/>
            <person name="Banfield J.F."/>
        </authorList>
    </citation>
    <scope>NUCLEOTIDE SEQUENCE [LARGE SCALE GENOMIC DNA]</scope>
</reference>
<feature type="transmembrane region" description="Helical" evidence="1">
    <location>
        <begin position="55"/>
        <end position="75"/>
    </location>
</feature>
<evidence type="ECO:0000256" key="1">
    <source>
        <dbReference type="SAM" id="Phobius"/>
    </source>
</evidence>
<evidence type="ECO:0000313" key="3">
    <source>
        <dbReference type="Proteomes" id="UP000034778"/>
    </source>
</evidence>
<dbReference type="AlphaFoldDB" id="A0A0G0A108"/>
<gene>
    <name evidence="2" type="ORF">UR35_C0005G0006</name>
</gene>
<organism evidence="2 3">
    <name type="scientific">Candidatus Woesebacteria bacterium GW2011_GWB1_33_22</name>
    <dbReference type="NCBI Taxonomy" id="1618566"/>
    <lineage>
        <taxon>Bacteria</taxon>
        <taxon>Candidatus Woeseibacteriota</taxon>
    </lineage>
</organism>